<protein>
    <submittedName>
        <fullName evidence="1">Uncharacterized protein</fullName>
    </submittedName>
</protein>
<reference evidence="1" key="1">
    <citation type="submission" date="2018-05" db="EMBL/GenBank/DDBJ databases">
        <authorList>
            <person name="Lanie J.A."/>
            <person name="Ng W.-L."/>
            <person name="Kazmierczak K.M."/>
            <person name="Andrzejewski T.M."/>
            <person name="Davidsen T.M."/>
            <person name="Wayne K.J."/>
            <person name="Tettelin H."/>
            <person name="Glass J.I."/>
            <person name="Rusch D."/>
            <person name="Podicherti R."/>
            <person name="Tsui H.-C.T."/>
            <person name="Winkler M.E."/>
        </authorList>
    </citation>
    <scope>NUCLEOTIDE SEQUENCE</scope>
</reference>
<dbReference type="AlphaFoldDB" id="A0A381V8L0"/>
<name>A0A381V8L0_9ZZZZ</name>
<dbReference type="EMBL" id="UINC01007913">
    <property type="protein sequence ID" value="SVA35643.1"/>
    <property type="molecule type" value="Genomic_DNA"/>
</dbReference>
<proteinExistence type="predicted"/>
<gene>
    <name evidence="1" type="ORF">METZ01_LOCUS88497</name>
</gene>
<accession>A0A381V8L0</accession>
<sequence>MIATYSPRSIRIDTVRSAWISSLPMV</sequence>
<organism evidence="1">
    <name type="scientific">marine metagenome</name>
    <dbReference type="NCBI Taxonomy" id="408172"/>
    <lineage>
        <taxon>unclassified sequences</taxon>
        <taxon>metagenomes</taxon>
        <taxon>ecological metagenomes</taxon>
    </lineage>
</organism>
<evidence type="ECO:0000313" key="1">
    <source>
        <dbReference type="EMBL" id="SVA35643.1"/>
    </source>
</evidence>